<dbReference type="EMBL" id="FXYH01000004">
    <property type="protein sequence ID" value="SMX38831.1"/>
    <property type="molecule type" value="Genomic_DNA"/>
</dbReference>
<keyword evidence="3" id="KW-1185">Reference proteome</keyword>
<evidence type="ECO:0000313" key="2">
    <source>
        <dbReference type="EMBL" id="SMX38831.1"/>
    </source>
</evidence>
<reference evidence="2 3" key="1">
    <citation type="submission" date="2017-05" db="EMBL/GenBank/DDBJ databases">
        <authorList>
            <person name="Song R."/>
            <person name="Chenine A.L."/>
            <person name="Ruprecht R.M."/>
        </authorList>
    </citation>
    <scope>NUCLEOTIDE SEQUENCE [LARGE SCALE GENOMIC DNA]</scope>
    <source>
        <strain evidence="2 3">CECT 8663</strain>
    </source>
</reference>
<dbReference type="AlphaFoldDB" id="A0A238K7D5"/>
<dbReference type="Proteomes" id="UP000220836">
    <property type="component" value="Unassembled WGS sequence"/>
</dbReference>
<evidence type="ECO:0000256" key="1">
    <source>
        <dbReference type="SAM" id="MobiDB-lite"/>
    </source>
</evidence>
<proteinExistence type="predicted"/>
<organism evidence="2 3">
    <name type="scientific">Pelagimonas varians</name>
    <dbReference type="NCBI Taxonomy" id="696760"/>
    <lineage>
        <taxon>Bacteria</taxon>
        <taxon>Pseudomonadati</taxon>
        <taxon>Pseudomonadota</taxon>
        <taxon>Alphaproteobacteria</taxon>
        <taxon>Rhodobacterales</taxon>
        <taxon>Roseobacteraceae</taxon>
        <taxon>Pelagimonas</taxon>
    </lineage>
</organism>
<gene>
    <name evidence="2" type="ORF">PEV8663_01563</name>
</gene>
<sequence length="37" mass="3986">MDARRWGPAPKPPGYFGTEENTGGELPAWQLTVAEVG</sequence>
<accession>A0A238K7D5</accession>
<name>A0A238K7D5_9RHOB</name>
<protein>
    <submittedName>
        <fullName evidence="2">Uncharacterized protein</fullName>
    </submittedName>
</protein>
<feature type="region of interest" description="Disordered" evidence="1">
    <location>
        <begin position="1"/>
        <end position="23"/>
    </location>
</feature>
<evidence type="ECO:0000313" key="3">
    <source>
        <dbReference type="Proteomes" id="UP000220836"/>
    </source>
</evidence>